<dbReference type="OrthoDB" id="9812811at2"/>
<dbReference type="CDD" id="cd03018">
    <property type="entry name" value="PRX_AhpE_like"/>
    <property type="match status" value="1"/>
</dbReference>
<evidence type="ECO:0000256" key="3">
    <source>
        <dbReference type="ARBA" id="ARBA00023002"/>
    </source>
</evidence>
<dbReference type="InterPro" id="IPR000866">
    <property type="entry name" value="AhpC/TSA"/>
</dbReference>
<comment type="catalytic activity">
    <reaction evidence="6">
        <text>[mycoredoxin]-L-dithiol + a hydroperoxide = [mycoredoxin]-L-disulfide + an alcohol + H2O</text>
        <dbReference type="Rhea" id="RHEA:62640"/>
        <dbReference type="Rhea" id="RHEA-COMP:16137"/>
        <dbReference type="Rhea" id="RHEA-COMP:16138"/>
        <dbReference type="ChEBI" id="CHEBI:15377"/>
        <dbReference type="ChEBI" id="CHEBI:29950"/>
        <dbReference type="ChEBI" id="CHEBI:30879"/>
        <dbReference type="ChEBI" id="CHEBI:35924"/>
        <dbReference type="ChEBI" id="CHEBI:50058"/>
        <dbReference type="EC" id="1.11.1.29"/>
    </reaction>
</comment>
<dbReference type="RefSeq" id="WP_089922419.1">
    <property type="nucleotide sequence ID" value="NZ_FOFV01000016.1"/>
</dbReference>
<evidence type="ECO:0000256" key="11">
    <source>
        <dbReference type="ARBA" id="ARBA00068979"/>
    </source>
</evidence>
<dbReference type="PANTHER" id="PTHR43110:SF1">
    <property type="entry name" value="THIOL PEROXIDASE"/>
    <property type="match status" value="1"/>
</dbReference>
<evidence type="ECO:0000256" key="14">
    <source>
        <dbReference type="PIRSR" id="PIRSR000239-1"/>
    </source>
</evidence>
<dbReference type="SUPFAM" id="SSF52833">
    <property type="entry name" value="Thioredoxin-like"/>
    <property type="match status" value="1"/>
</dbReference>
<evidence type="ECO:0000256" key="6">
    <source>
        <dbReference type="ARBA" id="ARBA00052774"/>
    </source>
</evidence>
<dbReference type="EMBL" id="FOFV01000016">
    <property type="protein sequence ID" value="SES13486.1"/>
    <property type="molecule type" value="Genomic_DNA"/>
</dbReference>
<reference evidence="17" key="1">
    <citation type="submission" date="2016-10" db="EMBL/GenBank/DDBJ databases">
        <authorList>
            <person name="Varghese N."/>
            <person name="Submissions S."/>
        </authorList>
    </citation>
    <scope>NUCLEOTIDE SEQUENCE [LARGE SCALE GENOMIC DNA]</scope>
    <source>
        <strain evidence="17">DSM 44437</strain>
    </source>
</reference>
<dbReference type="FunFam" id="3.40.30.10:FF:000118">
    <property type="entry name" value="Peroxiredoxin AhpE"/>
    <property type="match status" value="1"/>
</dbReference>
<evidence type="ECO:0000256" key="1">
    <source>
        <dbReference type="ARBA" id="ARBA00022559"/>
    </source>
</evidence>
<keyword evidence="4" id="KW-0676">Redox-active center</keyword>
<dbReference type="InterPro" id="IPR024706">
    <property type="entry name" value="Peroxiredoxin_AhpC-typ"/>
</dbReference>
<organism evidence="16 17">
    <name type="scientific">Lentzea albida</name>
    <dbReference type="NCBI Taxonomy" id="65499"/>
    <lineage>
        <taxon>Bacteria</taxon>
        <taxon>Bacillati</taxon>
        <taxon>Actinomycetota</taxon>
        <taxon>Actinomycetes</taxon>
        <taxon>Pseudonocardiales</taxon>
        <taxon>Pseudonocardiaceae</taxon>
        <taxon>Lentzea</taxon>
    </lineage>
</organism>
<dbReference type="AlphaFoldDB" id="A0A1H9UVP5"/>
<comment type="subunit">
    <text evidence="9">Homodimer. Forms both dimers and octamers; a tightly-associated dimer and a ring-like octamer.</text>
</comment>
<evidence type="ECO:0000313" key="17">
    <source>
        <dbReference type="Proteomes" id="UP000199503"/>
    </source>
</evidence>
<proteinExistence type="inferred from homology"/>
<evidence type="ECO:0000256" key="8">
    <source>
        <dbReference type="ARBA" id="ARBA00060973"/>
    </source>
</evidence>
<comment type="similarity">
    <text evidence="8">Belongs to the peroxiredoxin family. AhpE subfamily.</text>
</comment>
<keyword evidence="1" id="KW-0575">Peroxidase</keyword>
<dbReference type="PIRSF" id="PIRSF000239">
    <property type="entry name" value="AHPC"/>
    <property type="match status" value="1"/>
</dbReference>
<evidence type="ECO:0000259" key="15">
    <source>
        <dbReference type="PROSITE" id="PS51352"/>
    </source>
</evidence>
<keyword evidence="2" id="KW-0049">Antioxidant</keyword>
<keyword evidence="3" id="KW-0560">Oxidoreductase</keyword>
<dbReference type="Proteomes" id="UP000199503">
    <property type="component" value="Unassembled WGS sequence"/>
</dbReference>
<dbReference type="PANTHER" id="PTHR43110">
    <property type="entry name" value="THIOL PEROXIDASE"/>
    <property type="match status" value="1"/>
</dbReference>
<feature type="active site" description="Cysteine sulfenic acid (-SOH) intermediate; for peroxidase activity" evidence="14">
    <location>
        <position position="46"/>
    </location>
</feature>
<dbReference type="InterPro" id="IPR036249">
    <property type="entry name" value="Thioredoxin-like_sf"/>
</dbReference>
<evidence type="ECO:0000256" key="10">
    <source>
        <dbReference type="ARBA" id="ARBA00067009"/>
    </source>
</evidence>
<dbReference type="PROSITE" id="PS51352">
    <property type="entry name" value="THIOREDOXIN_2"/>
    <property type="match status" value="1"/>
</dbReference>
<accession>A0A1H9UVP5</accession>
<comment type="function">
    <text evidence="7">Thiol-specific peroxidase that catalyzes the reduction of hydrogen peroxide and organic hydroperoxides to water and alcohols, respectively. Plays a role in cell protection against oxidative stress by detoxifying peroxides. May represent an important antioxidant defense against cytotoxic peroxides, especially peroxynitrite, which can be formed by activated macrophages during infection.</text>
</comment>
<evidence type="ECO:0000256" key="7">
    <source>
        <dbReference type="ARBA" id="ARBA00056930"/>
    </source>
</evidence>
<name>A0A1H9UVP5_9PSEU</name>
<evidence type="ECO:0000313" key="16">
    <source>
        <dbReference type="EMBL" id="SES13486.1"/>
    </source>
</evidence>
<keyword evidence="17" id="KW-1185">Reference proteome</keyword>
<sequence>MAVEVGSEAPDFTLNDYNKQPVTLSSFRGSRAVLLVFYPFAFSGTCHGELCQLRDEIATYEDENVQVLGVSVDSPFALKAWANQEGYRFPLLSDFWPHGAVAQAYGVFNSSAGMALRGTFLVDVDGVVRFAEVNGPGEARDQEAWKKAVASLRA</sequence>
<gene>
    <name evidence="16" type="ORF">SAMN04488000_116172</name>
</gene>
<evidence type="ECO:0000256" key="9">
    <source>
        <dbReference type="ARBA" id="ARBA00065226"/>
    </source>
</evidence>
<evidence type="ECO:0000256" key="2">
    <source>
        <dbReference type="ARBA" id="ARBA00022862"/>
    </source>
</evidence>
<feature type="domain" description="Thioredoxin" evidence="15">
    <location>
        <begin position="3"/>
        <end position="154"/>
    </location>
</feature>
<dbReference type="GO" id="GO:0004601">
    <property type="term" value="F:peroxidase activity"/>
    <property type="evidence" value="ECO:0007669"/>
    <property type="project" value="UniProtKB-KW"/>
</dbReference>
<evidence type="ECO:0000256" key="13">
    <source>
        <dbReference type="ARBA" id="ARBA00083736"/>
    </source>
</evidence>
<protein>
    <recommendedName>
        <fullName evidence="11">Alkyl hydroperoxide reductase E</fullName>
        <ecNumber evidence="10">1.11.1.29</ecNumber>
    </recommendedName>
    <alternativeName>
        <fullName evidence="12">Mycoredoxin-dependent peroxiredoxin</fullName>
    </alternativeName>
    <alternativeName>
        <fullName evidence="13">Peroxiredoxin AhpE</fullName>
    </alternativeName>
    <alternativeName>
        <fullName evidence="5">Thioredoxin peroxidase</fullName>
    </alternativeName>
</protein>
<evidence type="ECO:0000256" key="5">
    <source>
        <dbReference type="ARBA" id="ARBA00032824"/>
    </source>
</evidence>
<dbReference type="EC" id="1.11.1.29" evidence="10"/>
<evidence type="ECO:0000256" key="4">
    <source>
        <dbReference type="ARBA" id="ARBA00023284"/>
    </source>
</evidence>
<evidence type="ECO:0000256" key="12">
    <source>
        <dbReference type="ARBA" id="ARBA00082991"/>
    </source>
</evidence>
<dbReference type="InterPro" id="IPR050455">
    <property type="entry name" value="Tpx_Peroxidase_subfamily"/>
</dbReference>
<dbReference type="InterPro" id="IPR013766">
    <property type="entry name" value="Thioredoxin_domain"/>
</dbReference>
<dbReference type="Gene3D" id="3.40.30.10">
    <property type="entry name" value="Glutaredoxin"/>
    <property type="match status" value="1"/>
</dbReference>
<dbReference type="Pfam" id="PF00578">
    <property type="entry name" value="AhpC-TSA"/>
    <property type="match status" value="1"/>
</dbReference>
<dbReference type="STRING" id="65499.SAMN04488000_116172"/>